<dbReference type="GeneID" id="102817888"/>
<sequence>MSYDRYIAIHYPLHYGLTVTPYACAQAAGGSWASGLLYSAIHTFTMFRLPFTKSNVIHQYFCDVPQILSISSTEIQFSESVLLLISAGIDLVCFAFMVISYIKIFSSVLQIRSAEARSKALSTCTPQLAILLLFVISGLIAVLGPIADKTSIKNLLTAMCYTMLPPFINPLIYSLKNREINSALGRMYKRYFEFPSRSLLD</sequence>
<evidence type="ECO:0000256" key="6">
    <source>
        <dbReference type="ARBA" id="ARBA00023040"/>
    </source>
</evidence>
<dbReference type="InterPro" id="IPR000725">
    <property type="entry name" value="Olfact_rcpt"/>
</dbReference>
<keyword evidence="3 10" id="KW-0812">Transmembrane</keyword>
<feature type="domain" description="G-protein coupled receptors family 1 profile" evidence="11">
    <location>
        <begin position="1"/>
        <end position="173"/>
    </location>
</feature>
<evidence type="ECO:0000256" key="9">
    <source>
        <dbReference type="ARBA" id="ARBA00023224"/>
    </source>
</evidence>
<dbReference type="RefSeq" id="XP_006877922.1">
    <property type="nucleotide sequence ID" value="XM_006877860.1"/>
</dbReference>
<evidence type="ECO:0000256" key="7">
    <source>
        <dbReference type="ARBA" id="ARBA00023136"/>
    </source>
</evidence>
<gene>
    <name evidence="13" type="primary">LOC102817888</name>
</gene>
<keyword evidence="5 10" id="KW-1133">Transmembrane helix</keyword>
<dbReference type="Proteomes" id="UP000504623">
    <property type="component" value="Unplaced"/>
</dbReference>
<evidence type="ECO:0000256" key="2">
    <source>
        <dbReference type="ARBA" id="ARBA00022475"/>
    </source>
</evidence>
<organism evidence="12 13">
    <name type="scientific">Chrysochloris asiatica</name>
    <name type="common">Cape golden mole</name>
    <dbReference type="NCBI Taxonomy" id="185453"/>
    <lineage>
        <taxon>Eukaryota</taxon>
        <taxon>Metazoa</taxon>
        <taxon>Chordata</taxon>
        <taxon>Craniata</taxon>
        <taxon>Vertebrata</taxon>
        <taxon>Euteleostomi</taxon>
        <taxon>Mammalia</taxon>
        <taxon>Eutheria</taxon>
        <taxon>Afrotheria</taxon>
        <taxon>Chrysochloridae</taxon>
        <taxon>Chrysochlorinae</taxon>
        <taxon>Chrysochloris</taxon>
    </lineage>
</organism>
<keyword evidence="2" id="KW-1003">Cell membrane</keyword>
<dbReference type="Gene3D" id="1.20.1070.10">
    <property type="entry name" value="Rhodopsin 7-helix transmembrane proteins"/>
    <property type="match status" value="1"/>
</dbReference>
<keyword evidence="12" id="KW-1185">Reference proteome</keyword>
<dbReference type="GO" id="GO:0004984">
    <property type="term" value="F:olfactory receptor activity"/>
    <property type="evidence" value="ECO:0007669"/>
    <property type="project" value="InterPro"/>
</dbReference>
<name>A0A9B0X461_CHRAS</name>
<dbReference type="InterPro" id="IPR017452">
    <property type="entry name" value="GPCR_Rhodpsn_7TM"/>
</dbReference>
<dbReference type="GO" id="GO:0004930">
    <property type="term" value="F:G protein-coupled receptor activity"/>
    <property type="evidence" value="ECO:0007669"/>
    <property type="project" value="UniProtKB-KW"/>
</dbReference>
<evidence type="ECO:0000259" key="11">
    <source>
        <dbReference type="PROSITE" id="PS50262"/>
    </source>
</evidence>
<evidence type="ECO:0000256" key="10">
    <source>
        <dbReference type="SAM" id="Phobius"/>
    </source>
</evidence>
<evidence type="ECO:0000313" key="13">
    <source>
        <dbReference type="RefSeq" id="XP_006877922.1"/>
    </source>
</evidence>
<keyword evidence="6" id="KW-0297">G-protein coupled receptor</keyword>
<accession>A0A9B0X461</accession>
<dbReference type="OrthoDB" id="9834835at2759"/>
<keyword evidence="8" id="KW-0675">Receptor</keyword>
<evidence type="ECO:0000313" key="12">
    <source>
        <dbReference type="Proteomes" id="UP000504623"/>
    </source>
</evidence>
<reference evidence="13" key="1">
    <citation type="submission" date="2025-08" db="UniProtKB">
        <authorList>
            <consortium name="RefSeq"/>
        </authorList>
    </citation>
    <scope>IDENTIFICATION</scope>
    <source>
        <tissue evidence="13">Spleen</tissue>
    </source>
</reference>
<comment type="subcellular location">
    <subcellularLocation>
        <location evidence="1">Cell membrane</location>
        <topology evidence="1">Multi-pass membrane protein</topology>
    </subcellularLocation>
</comment>
<feature type="transmembrane region" description="Helical" evidence="10">
    <location>
        <begin position="123"/>
        <end position="143"/>
    </location>
</feature>
<keyword evidence="4" id="KW-0716">Sensory transduction</keyword>
<protein>
    <submittedName>
        <fullName evidence="13">Olfactory receptor 14I1-like</fullName>
    </submittedName>
</protein>
<dbReference type="PROSITE" id="PS50262">
    <property type="entry name" value="G_PROTEIN_RECEP_F1_2"/>
    <property type="match status" value="1"/>
</dbReference>
<dbReference type="PANTHER" id="PTHR26452">
    <property type="entry name" value="OLFACTORY RECEPTOR"/>
    <property type="match status" value="1"/>
</dbReference>
<dbReference type="Pfam" id="PF13853">
    <property type="entry name" value="7tm_4"/>
    <property type="match status" value="1"/>
</dbReference>
<keyword evidence="4" id="KW-0552">Olfaction</keyword>
<evidence type="ECO:0000256" key="4">
    <source>
        <dbReference type="ARBA" id="ARBA00022725"/>
    </source>
</evidence>
<evidence type="ECO:0000256" key="1">
    <source>
        <dbReference type="ARBA" id="ARBA00004651"/>
    </source>
</evidence>
<evidence type="ECO:0000256" key="8">
    <source>
        <dbReference type="ARBA" id="ARBA00023170"/>
    </source>
</evidence>
<dbReference type="SUPFAM" id="SSF81321">
    <property type="entry name" value="Family A G protein-coupled receptor-like"/>
    <property type="match status" value="1"/>
</dbReference>
<dbReference type="PRINTS" id="PR00245">
    <property type="entry name" value="OLFACTORYR"/>
</dbReference>
<keyword evidence="9" id="KW-0807">Transducer</keyword>
<dbReference type="AlphaFoldDB" id="A0A9B0X461"/>
<keyword evidence="7 10" id="KW-0472">Membrane</keyword>
<evidence type="ECO:0000256" key="3">
    <source>
        <dbReference type="ARBA" id="ARBA00022692"/>
    </source>
</evidence>
<dbReference type="GO" id="GO:0005886">
    <property type="term" value="C:plasma membrane"/>
    <property type="evidence" value="ECO:0007669"/>
    <property type="project" value="UniProtKB-SubCell"/>
</dbReference>
<feature type="transmembrane region" description="Helical" evidence="10">
    <location>
        <begin position="81"/>
        <end position="102"/>
    </location>
</feature>
<dbReference type="InterPro" id="IPR050516">
    <property type="entry name" value="Olfactory_GPCR"/>
</dbReference>
<proteinExistence type="predicted"/>
<evidence type="ECO:0000256" key="5">
    <source>
        <dbReference type="ARBA" id="ARBA00022989"/>
    </source>
</evidence>